<protein>
    <recommendedName>
        <fullName evidence="6">Pentacotripeptide-repeat region of PRORP domain-containing protein</fullName>
    </recommendedName>
</protein>
<feature type="repeat" description="PPR" evidence="2">
    <location>
        <begin position="126"/>
        <end position="162"/>
    </location>
</feature>
<dbReference type="Pfam" id="PF13041">
    <property type="entry name" value="PPR_2"/>
    <property type="match status" value="3"/>
</dbReference>
<feature type="repeat" description="PPR" evidence="2">
    <location>
        <begin position="539"/>
        <end position="574"/>
    </location>
</feature>
<evidence type="ECO:0008006" key="6">
    <source>
        <dbReference type="Google" id="ProtNLM"/>
    </source>
</evidence>
<dbReference type="Gene3D" id="1.25.40.10">
    <property type="entry name" value="Tetratricopeptide repeat domain"/>
    <property type="match status" value="4"/>
</dbReference>
<keyword evidence="1" id="KW-0677">Repeat</keyword>
<sequence length="815" mass="91379">MVSLEMGFLSSSTSSHPNVTRKPGVVPRQARAGVVCMAVEKRAFRQDPLPTIKDFNRRISYHGKRKEFDAALKVKGMIEAAEALDTGIRRNVYTFNAWLDACVRCGKTELTTEAMREMANLGLKPNIVSFNTILKGYATGQKADLENALALLNEMKRLNVEPDVLSYNTVLNACAEALEMTTAKKLVVEMLRNNVKPDDFTITTLAKGWMTLKNVEELDKLLLLKIKMESGSRTLKRRRPTAYYTLADGYVRSGRPRKAVALIKSLLPHHREETDGEVFSMLHEIDVAVDVNTFNVLLKALKESAASSLSAQKVLMEMERYDVAPDNITYITLVDLLCTNGDMELGEATIASLADSGFPTTAAMYNALIKGYARMSPPNMEKVFEIYDAMKEPKDGYSPPDHVTSACVVDALARVGDVGTALKVLQEAEASEDFAARPRKETFNALIKAYRTAVLKVRTLEEDEFDGDEGADDFDREHLAHYFNAARRILIRMRGFHDERVTPDVITYNTAIDICAELGDVPNAEKLYREMIEDKIRPDVKTFNTLIKACNRARTGLMEAFKWTKEMSEKNVKPDQYTYAGLLSASAESKDVPRALEYFQETLQAKRDEMMRFREEEEESFLQLSVHPSAYVSLMKAFSNLGVNGSKMIFKLRDELEARGYEMGVSGYTAIANCHAQQGDYNAVDATFDEMLRNVRNIPESLNKRQQSIRLKAYCKGNNLTAAVQLFFAESDPDVAMYNTILMYCCDAKDMDNLVKILRRMEAEGVEPDERTGVSVKEMMRSVAKVLKSFDSRFTSLILQAASSSSPPTAEQEAT</sequence>
<evidence type="ECO:0000256" key="2">
    <source>
        <dbReference type="PROSITE-ProRule" id="PRU00708"/>
    </source>
</evidence>
<dbReference type="PANTHER" id="PTHR47942">
    <property type="entry name" value="TETRATRICOPEPTIDE REPEAT (TPR)-LIKE SUPERFAMILY PROTEIN-RELATED"/>
    <property type="match status" value="1"/>
</dbReference>
<dbReference type="InterPro" id="IPR051222">
    <property type="entry name" value="PPR/CCM1_RNA-binding"/>
</dbReference>
<dbReference type="Pfam" id="PF01535">
    <property type="entry name" value="PPR"/>
    <property type="match status" value="3"/>
</dbReference>
<name>A0AAV8UM81_9RHOD</name>
<dbReference type="Pfam" id="PF13812">
    <property type="entry name" value="PPR_3"/>
    <property type="match status" value="2"/>
</dbReference>
<dbReference type="NCBIfam" id="TIGR00756">
    <property type="entry name" value="PPR"/>
    <property type="match status" value="4"/>
</dbReference>
<dbReference type="PROSITE" id="PS51375">
    <property type="entry name" value="PPR"/>
    <property type="match status" value="6"/>
</dbReference>
<evidence type="ECO:0000313" key="5">
    <source>
        <dbReference type="Proteomes" id="UP001157974"/>
    </source>
</evidence>
<feature type="repeat" description="PPR" evidence="2">
    <location>
        <begin position="163"/>
        <end position="197"/>
    </location>
</feature>
<feature type="repeat" description="PPR" evidence="2">
    <location>
        <begin position="91"/>
        <end position="125"/>
    </location>
</feature>
<organism evidence="4 5">
    <name type="scientific">Rhodosorus marinus</name>
    <dbReference type="NCBI Taxonomy" id="101924"/>
    <lineage>
        <taxon>Eukaryota</taxon>
        <taxon>Rhodophyta</taxon>
        <taxon>Stylonematophyceae</taxon>
        <taxon>Stylonematales</taxon>
        <taxon>Stylonemataceae</taxon>
        <taxon>Rhodosorus</taxon>
    </lineage>
</organism>
<dbReference type="PANTHER" id="PTHR47942:SF63">
    <property type="entry name" value="PENTATRICOPEPTIDE REPEAT-CONTAINING PROTEIN"/>
    <property type="match status" value="1"/>
</dbReference>
<dbReference type="AlphaFoldDB" id="A0AAV8UM81"/>
<evidence type="ECO:0000256" key="3">
    <source>
        <dbReference type="SAM" id="MobiDB-lite"/>
    </source>
</evidence>
<reference evidence="4 5" key="1">
    <citation type="journal article" date="2023" name="Nat. Commun.">
        <title>Origin of minicircular mitochondrial genomes in red algae.</title>
        <authorList>
            <person name="Lee Y."/>
            <person name="Cho C.H."/>
            <person name="Lee Y.M."/>
            <person name="Park S.I."/>
            <person name="Yang J.H."/>
            <person name="West J.A."/>
            <person name="Bhattacharya D."/>
            <person name="Yoon H.S."/>
        </authorList>
    </citation>
    <scope>NUCLEOTIDE SEQUENCE [LARGE SCALE GENOMIC DNA]</scope>
    <source>
        <strain evidence="4 5">CCMP1338</strain>
        <tissue evidence="4">Whole cell</tissue>
    </source>
</reference>
<feature type="compositionally biased region" description="Polar residues" evidence="3">
    <location>
        <begin position="9"/>
        <end position="18"/>
    </location>
</feature>
<dbReference type="InterPro" id="IPR011990">
    <property type="entry name" value="TPR-like_helical_dom_sf"/>
</dbReference>
<accession>A0AAV8UM81</accession>
<evidence type="ECO:0000313" key="4">
    <source>
        <dbReference type="EMBL" id="KAJ8902322.1"/>
    </source>
</evidence>
<dbReference type="InterPro" id="IPR002885">
    <property type="entry name" value="PPR_rpt"/>
</dbReference>
<feature type="repeat" description="PPR" evidence="2">
    <location>
        <begin position="504"/>
        <end position="538"/>
    </location>
</feature>
<dbReference type="Proteomes" id="UP001157974">
    <property type="component" value="Unassembled WGS sequence"/>
</dbReference>
<dbReference type="EMBL" id="JAMWBK010000009">
    <property type="protein sequence ID" value="KAJ8902322.1"/>
    <property type="molecule type" value="Genomic_DNA"/>
</dbReference>
<keyword evidence="5" id="KW-1185">Reference proteome</keyword>
<comment type="caution">
    <text evidence="4">The sequence shown here is derived from an EMBL/GenBank/DDBJ whole genome shotgun (WGS) entry which is preliminary data.</text>
</comment>
<gene>
    <name evidence="4" type="ORF">NDN08_006729</name>
</gene>
<feature type="repeat" description="PPR" evidence="2">
    <location>
        <begin position="734"/>
        <end position="768"/>
    </location>
</feature>
<feature type="region of interest" description="Disordered" evidence="3">
    <location>
        <begin position="1"/>
        <end position="24"/>
    </location>
</feature>
<proteinExistence type="predicted"/>
<evidence type="ECO:0000256" key="1">
    <source>
        <dbReference type="ARBA" id="ARBA00022737"/>
    </source>
</evidence>